<protein>
    <recommendedName>
        <fullName evidence="5">Arginine methyltransferase</fullName>
    </recommendedName>
</protein>
<dbReference type="InterPro" id="IPR025799">
    <property type="entry name" value="Arg_MeTrfase"/>
</dbReference>
<dbReference type="GO" id="GO:0035242">
    <property type="term" value="F:protein-arginine omega-N asymmetric methyltransferase activity"/>
    <property type="evidence" value="ECO:0007669"/>
    <property type="project" value="TreeGrafter"/>
</dbReference>
<dbReference type="GO" id="GO:0032259">
    <property type="term" value="P:methylation"/>
    <property type="evidence" value="ECO:0007669"/>
    <property type="project" value="UniProtKB-KW"/>
</dbReference>
<evidence type="ECO:0008006" key="5">
    <source>
        <dbReference type="Google" id="ProtNLM"/>
    </source>
</evidence>
<keyword evidence="1 2" id="KW-0949">S-adenosyl-L-methionine</keyword>
<keyword evidence="2" id="KW-0808">Transferase</keyword>
<dbReference type="Gene3D" id="3.40.50.150">
    <property type="entry name" value="Vaccinia Virus protein VP39"/>
    <property type="match status" value="1"/>
</dbReference>
<dbReference type="PANTHER" id="PTHR11006">
    <property type="entry name" value="PROTEIN ARGININE N-METHYLTRANSFERASE"/>
    <property type="match status" value="1"/>
</dbReference>
<dbReference type="GO" id="GO:0042054">
    <property type="term" value="F:histone methyltransferase activity"/>
    <property type="evidence" value="ECO:0007669"/>
    <property type="project" value="TreeGrafter"/>
</dbReference>
<evidence type="ECO:0000313" key="4">
    <source>
        <dbReference type="Proteomes" id="UP000663873"/>
    </source>
</evidence>
<reference evidence="3" key="1">
    <citation type="submission" date="2021-02" db="EMBL/GenBank/DDBJ databases">
        <authorList>
            <person name="Nowell W R."/>
        </authorList>
    </citation>
    <scope>NUCLEOTIDE SEQUENCE</scope>
</reference>
<evidence type="ECO:0000313" key="3">
    <source>
        <dbReference type="EMBL" id="CAF4752204.1"/>
    </source>
</evidence>
<dbReference type="SUPFAM" id="SSF53335">
    <property type="entry name" value="S-adenosyl-L-methionine-dependent methyltransferases"/>
    <property type="match status" value="1"/>
</dbReference>
<dbReference type="AlphaFoldDB" id="A0A821LLA0"/>
<gene>
    <name evidence="3" type="ORF">UJA718_LOCUS38987</name>
</gene>
<dbReference type="PANTHER" id="PTHR11006:SF124">
    <property type="entry name" value="ARGININE METHYLTRANSFERASE 1-RELATED"/>
    <property type="match status" value="1"/>
</dbReference>
<comment type="caution">
    <text evidence="3">The sequence shown here is derived from an EMBL/GenBank/DDBJ whole genome shotgun (WGS) entry which is preliminary data.</text>
</comment>
<evidence type="ECO:0000256" key="2">
    <source>
        <dbReference type="PROSITE-ProRule" id="PRU01015"/>
    </source>
</evidence>
<keyword evidence="2" id="KW-0489">Methyltransferase</keyword>
<evidence type="ECO:0000256" key="1">
    <source>
        <dbReference type="ARBA" id="ARBA00022691"/>
    </source>
</evidence>
<accession>A0A821LLA0</accession>
<dbReference type="GO" id="GO:0005634">
    <property type="term" value="C:nucleus"/>
    <property type="evidence" value="ECO:0007669"/>
    <property type="project" value="TreeGrafter"/>
</dbReference>
<dbReference type="GO" id="GO:0035241">
    <property type="term" value="F:protein-arginine omega-N monomethyltransferase activity"/>
    <property type="evidence" value="ECO:0007669"/>
    <property type="project" value="TreeGrafter"/>
</dbReference>
<organism evidence="3 4">
    <name type="scientific">Rotaria socialis</name>
    <dbReference type="NCBI Taxonomy" id="392032"/>
    <lineage>
        <taxon>Eukaryota</taxon>
        <taxon>Metazoa</taxon>
        <taxon>Spiralia</taxon>
        <taxon>Gnathifera</taxon>
        <taxon>Rotifera</taxon>
        <taxon>Eurotatoria</taxon>
        <taxon>Bdelloidea</taxon>
        <taxon>Philodinida</taxon>
        <taxon>Philodinidae</taxon>
        <taxon>Rotaria</taxon>
    </lineage>
</organism>
<dbReference type="InterPro" id="IPR029063">
    <property type="entry name" value="SAM-dependent_MTases_sf"/>
</dbReference>
<proteinExistence type="predicted"/>
<dbReference type="EMBL" id="CAJOBP010040673">
    <property type="protein sequence ID" value="CAF4752204.1"/>
    <property type="molecule type" value="Genomic_DNA"/>
</dbReference>
<name>A0A821LLA0_9BILA</name>
<dbReference type="PROSITE" id="PS51678">
    <property type="entry name" value="SAM_MT_PRMT"/>
    <property type="match status" value="1"/>
</dbReference>
<sequence length="115" mass="13180">MFAAKAGAKRVIGIDMSSIVGYAKEIIDNNNLSSVITLIRGKIEEVELPDGITEVDIIVSEWMGYCLLYESMLNSILYARDKWLNKEHGMLFPDKCQLFLCGIEDKKYRDEKINW</sequence>
<keyword evidence="4" id="KW-1185">Reference proteome</keyword>
<dbReference type="Proteomes" id="UP000663873">
    <property type="component" value="Unassembled WGS sequence"/>
</dbReference>
<feature type="non-terminal residue" evidence="3">
    <location>
        <position position="115"/>
    </location>
</feature>